<reference evidence="3 4" key="1">
    <citation type="submission" date="2018-07" db="EMBL/GenBank/DDBJ databases">
        <title>Complete genome sequence of a Pseudomonas plecoglossicida strain pathogenic to the marine fish, Larimichthys crocea.</title>
        <authorList>
            <person name="Tao Z."/>
        </authorList>
    </citation>
    <scope>NUCLEOTIDE SEQUENCE [LARGE SCALE GENOMIC DNA]</scope>
    <source>
        <strain evidence="3 4">XSDHY-P</strain>
    </source>
</reference>
<gene>
    <name evidence="3" type="ORF">DVB73_18645</name>
</gene>
<dbReference type="InterPro" id="IPR045865">
    <property type="entry name" value="ACT-like_dom_sf"/>
</dbReference>
<accession>A0AAD0VUP7</accession>
<name>A0AAD0VUP7_PSEDL</name>
<dbReference type="PIRSF" id="PIRSF028103">
    <property type="entry name" value="GcvR"/>
    <property type="match status" value="1"/>
</dbReference>
<keyword evidence="1" id="KW-0804">Transcription</keyword>
<protein>
    <recommendedName>
        <fullName evidence="1">Glycine cleavage system transcriptional repressor</fullName>
    </recommendedName>
</protein>
<dbReference type="PANTHER" id="PTHR34875">
    <property type="entry name" value="UPF0237 PROTEIN MJ1558"/>
    <property type="match status" value="1"/>
</dbReference>
<keyword evidence="1" id="KW-0963">Cytoplasm</keyword>
<dbReference type="InterPro" id="IPR002912">
    <property type="entry name" value="ACT_dom"/>
</dbReference>
<comment type="subcellular location">
    <subcellularLocation>
        <location evidence="1">Cytoplasm</location>
    </subcellularLocation>
</comment>
<dbReference type="Pfam" id="PF01842">
    <property type="entry name" value="ACT"/>
    <property type="match status" value="1"/>
</dbReference>
<dbReference type="GO" id="GO:0005737">
    <property type="term" value="C:cytoplasm"/>
    <property type="evidence" value="ECO:0007669"/>
    <property type="project" value="UniProtKB-SubCell"/>
</dbReference>
<dbReference type="RefSeq" id="WP_016393263.1">
    <property type="nucleotide sequence ID" value="NZ_BSOM01000012.1"/>
</dbReference>
<organism evidence="3 4">
    <name type="scientific">Pseudomonas plecoglossicida</name>
    <dbReference type="NCBI Taxonomy" id="70775"/>
    <lineage>
        <taxon>Bacteria</taxon>
        <taxon>Pseudomonadati</taxon>
        <taxon>Pseudomonadota</taxon>
        <taxon>Gammaproteobacteria</taxon>
        <taxon>Pseudomonadales</taxon>
        <taxon>Pseudomonadaceae</taxon>
        <taxon>Pseudomonas</taxon>
    </lineage>
</organism>
<proteinExistence type="predicted"/>
<dbReference type="InterPro" id="IPR050990">
    <property type="entry name" value="UPF0237/GcvR_regulator"/>
</dbReference>
<evidence type="ECO:0000259" key="2">
    <source>
        <dbReference type="PROSITE" id="PS51671"/>
    </source>
</evidence>
<dbReference type="AlphaFoldDB" id="A0AAD0VUP7"/>
<evidence type="ECO:0000256" key="1">
    <source>
        <dbReference type="PIRNR" id="PIRNR028103"/>
    </source>
</evidence>
<dbReference type="EMBL" id="CP031146">
    <property type="protein sequence ID" value="AXM97663.1"/>
    <property type="molecule type" value="Genomic_DNA"/>
</dbReference>
<dbReference type="GeneID" id="49615443"/>
<dbReference type="CDD" id="cd04869">
    <property type="entry name" value="ACT_GcvR_2"/>
    <property type="match status" value="1"/>
</dbReference>
<dbReference type="SUPFAM" id="SSF55021">
    <property type="entry name" value="ACT-like"/>
    <property type="match status" value="2"/>
</dbReference>
<dbReference type="Pfam" id="PF13740">
    <property type="entry name" value="ACT_6"/>
    <property type="match status" value="1"/>
</dbReference>
<evidence type="ECO:0000313" key="3">
    <source>
        <dbReference type="EMBL" id="AXM97663.1"/>
    </source>
</evidence>
<evidence type="ECO:0000313" key="4">
    <source>
        <dbReference type="Proteomes" id="UP000256503"/>
    </source>
</evidence>
<sequence>MDHLVLTVIAPDKAGQVERIAQCIADHNGNWLESRMSRMAGQFAGILRVAVPAENYDDLVKSLQALSQYSIRVLIAESGIEPSCTWKPIAMELVGNDRPGIVRDITRLLADHGVNLERFTTEVRPAPMSSEPLFHADALLALPLTLSLEDLQHKLESLADDLMVELKLRPED</sequence>
<dbReference type="InterPro" id="IPR016867">
    <property type="entry name" value="GcvR"/>
</dbReference>
<feature type="domain" description="ACT" evidence="2">
    <location>
        <begin position="90"/>
        <end position="169"/>
    </location>
</feature>
<dbReference type="PROSITE" id="PS51671">
    <property type="entry name" value="ACT"/>
    <property type="match status" value="1"/>
</dbReference>
<keyword evidence="1" id="KW-0678">Repressor</keyword>
<dbReference type="GO" id="GO:0006355">
    <property type="term" value="P:regulation of DNA-templated transcription"/>
    <property type="evidence" value="ECO:0007669"/>
    <property type="project" value="UniProtKB-UniRule"/>
</dbReference>
<dbReference type="PANTHER" id="PTHR34875:SF6">
    <property type="entry name" value="UPF0237 PROTEIN MJ1558"/>
    <property type="match status" value="1"/>
</dbReference>
<dbReference type="Proteomes" id="UP000256503">
    <property type="component" value="Chromosome"/>
</dbReference>
<dbReference type="Gene3D" id="3.30.70.260">
    <property type="match status" value="2"/>
</dbReference>